<dbReference type="Gene3D" id="3.90.1300.10">
    <property type="entry name" value="Amidase signature (AS) domain"/>
    <property type="match status" value="1"/>
</dbReference>
<feature type="domain" description="Amidase" evidence="4">
    <location>
        <begin position="39"/>
        <end position="463"/>
    </location>
</feature>
<dbReference type="RefSeq" id="WP_163645318.1">
    <property type="nucleotide sequence ID" value="NZ_AP022612.1"/>
</dbReference>
<evidence type="ECO:0000256" key="2">
    <source>
        <dbReference type="ARBA" id="ARBA00009199"/>
    </source>
</evidence>
<accession>A0A7I7XTE4</accession>
<dbReference type="InterPro" id="IPR020556">
    <property type="entry name" value="Amidase_CS"/>
</dbReference>
<comment type="similarity">
    <text evidence="2">Belongs to the amidase family.</text>
</comment>
<dbReference type="PANTHER" id="PTHR11895:SF7">
    <property type="entry name" value="GLUTAMYL-TRNA(GLN) AMIDOTRANSFERASE SUBUNIT A, MITOCHONDRIAL"/>
    <property type="match status" value="1"/>
</dbReference>
<dbReference type="Proteomes" id="UP000466931">
    <property type="component" value="Chromosome"/>
</dbReference>
<dbReference type="InterPro" id="IPR023631">
    <property type="entry name" value="Amidase_dom"/>
</dbReference>
<dbReference type="SUPFAM" id="SSF75304">
    <property type="entry name" value="Amidase signature (AS) enzymes"/>
    <property type="match status" value="1"/>
</dbReference>
<protein>
    <recommendedName>
        <fullName evidence="3">amidase</fullName>
        <ecNumber evidence="3">3.5.1.4</ecNumber>
    </recommendedName>
</protein>
<keyword evidence="6" id="KW-1185">Reference proteome</keyword>
<organism evidence="5 6">
    <name type="scientific">Mycolicibacterium confluentis</name>
    <dbReference type="NCBI Taxonomy" id="28047"/>
    <lineage>
        <taxon>Bacteria</taxon>
        <taxon>Bacillati</taxon>
        <taxon>Actinomycetota</taxon>
        <taxon>Actinomycetes</taxon>
        <taxon>Mycobacteriales</taxon>
        <taxon>Mycobacteriaceae</taxon>
        <taxon>Mycolicibacterium</taxon>
    </lineage>
</organism>
<evidence type="ECO:0000313" key="6">
    <source>
        <dbReference type="Proteomes" id="UP000466931"/>
    </source>
</evidence>
<evidence type="ECO:0000256" key="3">
    <source>
        <dbReference type="ARBA" id="ARBA00012922"/>
    </source>
</evidence>
<evidence type="ECO:0000259" key="4">
    <source>
        <dbReference type="Pfam" id="PF01425"/>
    </source>
</evidence>
<dbReference type="AlphaFoldDB" id="A0A7I7XTE4"/>
<dbReference type="EC" id="3.5.1.4" evidence="3"/>
<evidence type="ECO:0000313" key="5">
    <source>
        <dbReference type="EMBL" id="BBZ32363.1"/>
    </source>
</evidence>
<reference evidence="5" key="2">
    <citation type="submission" date="2020-02" db="EMBL/GenBank/DDBJ databases">
        <authorList>
            <person name="Matsumoto Y."/>
            <person name="Motooka D."/>
            <person name="Nakamura S."/>
        </authorList>
    </citation>
    <scope>NUCLEOTIDE SEQUENCE</scope>
    <source>
        <strain evidence="5">JCM 13671</strain>
    </source>
</reference>
<comment type="catalytic activity">
    <reaction evidence="1">
        <text>a monocarboxylic acid amide + H2O = a monocarboxylate + NH4(+)</text>
        <dbReference type="Rhea" id="RHEA:12020"/>
        <dbReference type="ChEBI" id="CHEBI:15377"/>
        <dbReference type="ChEBI" id="CHEBI:28938"/>
        <dbReference type="ChEBI" id="CHEBI:35757"/>
        <dbReference type="ChEBI" id="CHEBI:83628"/>
        <dbReference type="EC" id="3.5.1.4"/>
    </reaction>
</comment>
<dbReference type="InterPro" id="IPR000120">
    <property type="entry name" value="Amidase"/>
</dbReference>
<sequence>MTADSRSDVKAPTDSDDLAYLTAVEALALFRAKTISPVELMTSLVDRAERLEPQINAFSEMYFEKAMEQARAAADAYAGDGTRARPLEGIAVALKDEVPIEGHLFTDGSLVHEGEYASETAALAQRIFDAGGIMHARTTTPEFCCVPFTHSRMWGVTPSPWDLTKSAGGSSGGSGAALAAGTTTLATGSDIGGSIRIPAAFCGVVGFKPSFGRIPDVTPWNLDHYCQNGPMARSAADAALLFDVMQGQHPDDIATLPRLEMPSTLPDVAGWRVALCATLGDYEVEDGILENLRATADLLRSLGVTVDEVDLPWTRAQIETILEVHFGYIAAASAATLSRGKPELLNDYTLDYIERTTARATKMTMAQAFDAEAEFFRPLSTIFTEYRALLCPTLATVSLEAGDSYLGYGPTINGKVTGQVDRDGLMTGPFNIVGRCPSTALPSGFDKSGMPTSVQIVGRPYHDIDSLALADAVDRARPLYRETRTRPSFV</sequence>
<reference evidence="5" key="1">
    <citation type="journal article" date="2019" name="Emerg. Microbes Infect.">
        <title>Comprehensive subspecies identification of 175 nontuberculous mycobacteria species based on 7547 genomic profiles.</title>
        <authorList>
            <person name="Matsumoto Y."/>
            <person name="Kinjo T."/>
            <person name="Motooka D."/>
            <person name="Nabeya D."/>
            <person name="Jung N."/>
            <person name="Uechi K."/>
            <person name="Horii T."/>
            <person name="Iida T."/>
            <person name="Fujita J."/>
            <person name="Nakamura S."/>
        </authorList>
    </citation>
    <scope>NUCLEOTIDE SEQUENCE [LARGE SCALE GENOMIC DNA]</scope>
    <source>
        <strain evidence="5">JCM 13671</strain>
    </source>
</reference>
<dbReference type="PROSITE" id="PS00571">
    <property type="entry name" value="AMIDASES"/>
    <property type="match status" value="1"/>
</dbReference>
<dbReference type="InterPro" id="IPR036928">
    <property type="entry name" value="AS_sf"/>
</dbReference>
<dbReference type="PIRSF" id="PIRSF001221">
    <property type="entry name" value="Amidase_fungi"/>
    <property type="match status" value="1"/>
</dbReference>
<dbReference type="Pfam" id="PF01425">
    <property type="entry name" value="Amidase"/>
    <property type="match status" value="1"/>
</dbReference>
<dbReference type="GO" id="GO:0004040">
    <property type="term" value="F:amidase activity"/>
    <property type="evidence" value="ECO:0007669"/>
    <property type="project" value="UniProtKB-EC"/>
</dbReference>
<dbReference type="PANTHER" id="PTHR11895">
    <property type="entry name" value="TRANSAMIDASE"/>
    <property type="match status" value="1"/>
</dbReference>
<name>A0A7I7XTE4_9MYCO</name>
<evidence type="ECO:0000256" key="1">
    <source>
        <dbReference type="ARBA" id="ARBA00001311"/>
    </source>
</evidence>
<proteinExistence type="inferred from homology"/>
<dbReference type="EMBL" id="AP022612">
    <property type="protein sequence ID" value="BBZ32363.1"/>
    <property type="molecule type" value="Genomic_DNA"/>
</dbReference>
<gene>
    <name evidence="5" type="ORF">MCNF_09680</name>
</gene>